<sequence>MGDVSAMSDHAFLAEHGLFTARTPRYTSYPPAPHFAPGIGPETVAGWLRTLPRTEPVSVYAHIPFCRRLCWFCACRTQGTKTDAPLAPYVESLEAEADLLAAHLPPGLEAAHLHLGGGTPTILSPHLLDRVFAAITDRIPLTAGAEVSVEVDPTVLDDVRLDALARAGVTRASIGVQDFDPRVQAAIGRPQSLAETAFAVDGLRARGVSRVNMDLLYGLPFQTPASLSRTLDLVLDMAPDRIALFGYAHVPWASKRQVMIPEDALPDGPARLDLFDLAAGRLIEAGFVRLGIDHFARPDDPLALAARDGRMRRNFQGYTDDSAPSMIGLGASSIWKLPQGYVQNATGTADWARRVARGQLPVVRGHALSEDDRMRGALIEGLLCDFAAHPRLAGAHAAAAMTILDDLLARWPGAMVPDGTGGIAVTDWARPLVRQMAMDLDAYARPEGRHSIAV</sequence>
<dbReference type="InterPro" id="IPR058240">
    <property type="entry name" value="rSAM_sf"/>
</dbReference>
<dbReference type="STRING" id="390807.SAMN04488095_3151"/>
<evidence type="ECO:0000256" key="4">
    <source>
        <dbReference type="ARBA" id="ARBA00011245"/>
    </source>
</evidence>
<feature type="binding site" evidence="15">
    <location>
        <position position="189"/>
    </location>
    <ligand>
        <name>S-adenosyl-L-methionine</name>
        <dbReference type="ChEBI" id="CHEBI:59789"/>
        <label>2</label>
    </ligand>
</feature>
<evidence type="ECO:0000256" key="14">
    <source>
        <dbReference type="PIRNR" id="PIRNR000167"/>
    </source>
</evidence>
<feature type="binding site" evidence="15">
    <location>
        <position position="150"/>
    </location>
    <ligand>
        <name>S-adenosyl-L-methionine</name>
        <dbReference type="ChEBI" id="CHEBI:59789"/>
        <label>1</label>
    </ligand>
</feature>
<evidence type="ECO:0000259" key="17">
    <source>
        <dbReference type="PROSITE" id="PS51918"/>
    </source>
</evidence>
<dbReference type="PROSITE" id="PS51918">
    <property type="entry name" value="RADICAL_SAM"/>
    <property type="match status" value="1"/>
</dbReference>
<keyword evidence="9 14" id="KW-0560">Oxidoreductase</keyword>
<dbReference type="GO" id="GO:0005737">
    <property type="term" value="C:cytoplasm"/>
    <property type="evidence" value="ECO:0007669"/>
    <property type="project" value="UniProtKB-SubCell"/>
</dbReference>
<feature type="binding site" evidence="15">
    <location>
        <position position="334"/>
    </location>
    <ligand>
        <name>S-adenosyl-L-methionine</name>
        <dbReference type="ChEBI" id="CHEBI:59789"/>
        <label>1</label>
    </ligand>
</feature>
<feature type="binding site" evidence="16">
    <location>
        <position position="66"/>
    </location>
    <ligand>
        <name>[4Fe-4S] cluster</name>
        <dbReference type="ChEBI" id="CHEBI:49883"/>
        <note>4Fe-4S-S-AdoMet</note>
    </ligand>
</feature>
<dbReference type="GO" id="GO:0051989">
    <property type="term" value="F:coproporphyrinogen dehydrogenase activity"/>
    <property type="evidence" value="ECO:0007669"/>
    <property type="project" value="UniProtKB-EC"/>
</dbReference>
<dbReference type="PANTHER" id="PTHR13932">
    <property type="entry name" value="COPROPORPHYRINIGEN III OXIDASE"/>
    <property type="match status" value="1"/>
</dbReference>
<keyword evidence="11 14" id="KW-0411">Iron-sulfur</keyword>
<dbReference type="RefSeq" id="WP_425431869.1">
    <property type="nucleotide sequence ID" value="NZ_FORA01000004.1"/>
</dbReference>
<comment type="cofactor">
    <cofactor evidence="14 16">
        <name>[4Fe-4S] cluster</name>
        <dbReference type="ChEBI" id="CHEBI:49883"/>
    </cofactor>
    <text evidence="14 16">Binds 1 [4Fe-4S] cluster. The cluster is coordinated with 3 cysteines and an exchangeable S-adenosyl-L-methionine.</text>
</comment>
<reference evidence="18 19" key="1">
    <citation type="submission" date="2016-10" db="EMBL/GenBank/DDBJ databases">
        <authorList>
            <person name="de Groot N.N."/>
        </authorList>
    </citation>
    <scope>NUCLEOTIDE SEQUENCE [LARGE SCALE GENOMIC DNA]</scope>
    <source>
        <strain evidence="18 19">DSM 19073</strain>
    </source>
</reference>
<evidence type="ECO:0000256" key="2">
    <source>
        <dbReference type="ARBA" id="ARBA00004785"/>
    </source>
</evidence>
<feature type="binding site" evidence="15">
    <location>
        <position position="117"/>
    </location>
    <ligand>
        <name>S-adenosyl-L-methionine</name>
        <dbReference type="ChEBI" id="CHEBI:59789"/>
        <label>1</label>
    </ligand>
</feature>
<keyword evidence="5 14" id="KW-0004">4Fe-4S</keyword>
<evidence type="ECO:0000256" key="1">
    <source>
        <dbReference type="ARBA" id="ARBA00004496"/>
    </source>
</evidence>
<evidence type="ECO:0000256" key="3">
    <source>
        <dbReference type="ARBA" id="ARBA00005493"/>
    </source>
</evidence>
<keyword evidence="10 14" id="KW-0408">Iron</keyword>
<evidence type="ECO:0000256" key="5">
    <source>
        <dbReference type="ARBA" id="ARBA00022485"/>
    </source>
</evidence>
<feature type="binding site" evidence="15">
    <location>
        <position position="177"/>
    </location>
    <ligand>
        <name>S-adenosyl-L-methionine</name>
        <dbReference type="ChEBI" id="CHEBI:59789"/>
        <label>2</label>
    </ligand>
</feature>
<dbReference type="Pfam" id="PF04055">
    <property type="entry name" value="Radical_SAM"/>
    <property type="match status" value="1"/>
</dbReference>
<dbReference type="SFLD" id="SFLDG01065">
    <property type="entry name" value="anaerobic_coproporphyrinogen-I"/>
    <property type="match status" value="1"/>
</dbReference>
<feature type="binding site" evidence="16">
    <location>
        <position position="73"/>
    </location>
    <ligand>
        <name>[4Fe-4S] cluster</name>
        <dbReference type="ChEBI" id="CHEBI:49883"/>
        <note>4Fe-4S-S-AdoMet</note>
    </ligand>
</feature>
<feature type="binding site" evidence="15">
    <location>
        <position position="214"/>
    </location>
    <ligand>
        <name>S-adenosyl-L-methionine</name>
        <dbReference type="ChEBI" id="CHEBI:59789"/>
        <label>2</label>
    </ligand>
</feature>
<comment type="subcellular location">
    <subcellularLocation>
        <location evidence="1 14">Cytoplasm</location>
    </subcellularLocation>
</comment>
<gene>
    <name evidence="18" type="ORF">SAMN04488095_3151</name>
</gene>
<feature type="domain" description="Radical SAM core" evidence="17">
    <location>
        <begin position="49"/>
        <end position="293"/>
    </location>
</feature>
<evidence type="ECO:0000256" key="6">
    <source>
        <dbReference type="ARBA" id="ARBA00022490"/>
    </source>
</evidence>
<evidence type="ECO:0000256" key="9">
    <source>
        <dbReference type="ARBA" id="ARBA00023002"/>
    </source>
</evidence>
<keyword evidence="6 14" id="KW-0963">Cytoplasm</keyword>
<evidence type="ECO:0000313" key="18">
    <source>
        <dbReference type="EMBL" id="SFJ57958.1"/>
    </source>
</evidence>
<comment type="catalytic activity">
    <reaction evidence="13 14">
        <text>coproporphyrinogen III + 2 S-adenosyl-L-methionine = protoporphyrinogen IX + 2 5'-deoxyadenosine + 2 L-methionine + 2 CO2</text>
        <dbReference type="Rhea" id="RHEA:15425"/>
        <dbReference type="ChEBI" id="CHEBI:16526"/>
        <dbReference type="ChEBI" id="CHEBI:17319"/>
        <dbReference type="ChEBI" id="CHEBI:57307"/>
        <dbReference type="ChEBI" id="CHEBI:57309"/>
        <dbReference type="ChEBI" id="CHEBI:57844"/>
        <dbReference type="ChEBI" id="CHEBI:59789"/>
        <dbReference type="EC" id="1.3.98.3"/>
    </reaction>
</comment>
<dbReference type="EMBL" id="FORA01000004">
    <property type="protein sequence ID" value="SFJ57958.1"/>
    <property type="molecule type" value="Genomic_DNA"/>
</dbReference>
<feature type="binding site" evidence="15">
    <location>
        <position position="248"/>
    </location>
    <ligand>
        <name>S-adenosyl-L-methionine</name>
        <dbReference type="ChEBI" id="CHEBI:59789"/>
        <label>2</label>
    </ligand>
</feature>
<dbReference type="GO" id="GO:0046872">
    <property type="term" value="F:metal ion binding"/>
    <property type="evidence" value="ECO:0007669"/>
    <property type="project" value="UniProtKB-KW"/>
</dbReference>
<protein>
    <recommendedName>
        <fullName evidence="14">Coproporphyrinogen-III oxidase</fullName>
        <ecNumber evidence="14">1.3.98.3</ecNumber>
    </recommendedName>
</protein>
<dbReference type="CDD" id="cd01335">
    <property type="entry name" value="Radical_SAM"/>
    <property type="match status" value="1"/>
</dbReference>
<feature type="binding site" evidence="15">
    <location>
        <begin position="72"/>
        <end position="74"/>
    </location>
    <ligand>
        <name>S-adenosyl-L-methionine</name>
        <dbReference type="ChEBI" id="CHEBI:59789"/>
        <label>2</label>
    </ligand>
</feature>
<dbReference type="EC" id="1.3.98.3" evidence="14"/>
<feature type="binding site" evidence="16">
    <location>
        <position position="70"/>
    </location>
    <ligand>
        <name>[4Fe-4S] cluster</name>
        <dbReference type="ChEBI" id="CHEBI:49883"/>
        <note>4Fe-4S-S-AdoMet</note>
    </ligand>
</feature>
<dbReference type="InterPro" id="IPR034505">
    <property type="entry name" value="Coproporphyrinogen-III_oxidase"/>
</dbReference>
<dbReference type="Gene3D" id="3.30.750.200">
    <property type="match status" value="1"/>
</dbReference>
<evidence type="ECO:0000256" key="13">
    <source>
        <dbReference type="ARBA" id="ARBA00048321"/>
    </source>
</evidence>
<dbReference type="SUPFAM" id="SSF102114">
    <property type="entry name" value="Radical SAM enzymes"/>
    <property type="match status" value="1"/>
</dbReference>
<dbReference type="SMART" id="SM00729">
    <property type="entry name" value="Elp3"/>
    <property type="match status" value="1"/>
</dbReference>
<dbReference type="PANTHER" id="PTHR13932:SF6">
    <property type="entry name" value="OXYGEN-INDEPENDENT COPROPORPHYRINOGEN III OXIDASE"/>
    <property type="match status" value="1"/>
</dbReference>
<comment type="pathway">
    <text evidence="2 14">Porphyrin-containing compound metabolism; protoporphyrin-IX biosynthesis; protoporphyrinogen-IX from coproporphyrinogen-III (AdoMet route): step 1/1.</text>
</comment>
<evidence type="ECO:0000256" key="7">
    <source>
        <dbReference type="ARBA" id="ARBA00022691"/>
    </source>
</evidence>
<evidence type="ECO:0000313" key="19">
    <source>
        <dbReference type="Proteomes" id="UP000199110"/>
    </source>
</evidence>
<keyword evidence="19" id="KW-1185">Reference proteome</keyword>
<name>A0A1I3SGV5_9RHOB</name>
<dbReference type="SFLD" id="SFLDS00029">
    <property type="entry name" value="Radical_SAM"/>
    <property type="match status" value="1"/>
</dbReference>
<dbReference type="NCBIfam" id="TIGR00538">
    <property type="entry name" value="hemN"/>
    <property type="match status" value="1"/>
</dbReference>
<dbReference type="GO" id="GO:0004109">
    <property type="term" value="F:coproporphyrinogen oxidase activity"/>
    <property type="evidence" value="ECO:0007669"/>
    <property type="project" value="InterPro"/>
</dbReference>
<keyword evidence="8 14" id="KW-0479">Metal-binding</keyword>
<evidence type="ECO:0000256" key="11">
    <source>
        <dbReference type="ARBA" id="ARBA00023014"/>
    </source>
</evidence>
<dbReference type="PIRSF" id="PIRSF000167">
    <property type="entry name" value="HemN"/>
    <property type="match status" value="1"/>
</dbReference>
<evidence type="ECO:0000256" key="15">
    <source>
        <dbReference type="PIRSR" id="PIRSR000167-1"/>
    </source>
</evidence>
<comment type="similarity">
    <text evidence="3 14">Belongs to the anaerobic coproporphyrinogen-III oxidase family.</text>
</comment>
<keyword evidence="12 14" id="KW-0627">Porphyrin biosynthesis</keyword>
<dbReference type="InterPro" id="IPR004558">
    <property type="entry name" value="Coprogen_oxidase_HemN"/>
</dbReference>
<organism evidence="18 19">
    <name type="scientific">Jannaschia pohangensis</name>
    <dbReference type="NCBI Taxonomy" id="390807"/>
    <lineage>
        <taxon>Bacteria</taxon>
        <taxon>Pseudomonadati</taxon>
        <taxon>Pseudomonadota</taxon>
        <taxon>Alphaproteobacteria</taxon>
        <taxon>Rhodobacterales</taxon>
        <taxon>Roseobacteraceae</taxon>
        <taxon>Jannaschia</taxon>
    </lineage>
</organism>
<feature type="binding site" evidence="15">
    <location>
        <position position="60"/>
    </location>
    <ligand>
        <name>S-adenosyl-L-methionine</name>
        <dbReference type="ChEBI" id="CHEBI:59789"/>
        <label>1</label>
    </ligand>
</feature>
<dbReference type="GO" id="GO:0006782">
    <property type="term" value="P:protoporphyrinogen IX biosynthetic process"/>
    <property type="evidence" value="ECO:0007669"/>
    <property type="project" value="UniProtKB-UniPathway"/>
</dbReference>
<dbReference type="Proteomes" id="UP000199110">
    <property type="component" value="Unassembled WGS sequence"/>
</dbReference>
<proteinExistence type="inferred from homology"/>
<comment type="subunit">
    <text evidence="4">Monomer.</text>
</comment>
<evidence type="ECO:0000256" key="10">
    <source>
        <dbReference type="ARBA" id="ARBA00023004"/>
    </source>
</evidence>
<dbReference type="InterPro" id="IPR006638">
    <property type="entry name" value="Elp3/MiaA/NifB-like_rSAM"/>
</dbReference>
<dbReference type="InterPro" id="IPR007197">
    <property type="entry name" value="rSAM"/>
</dbReference>
<evidence type="ECO:0000256" key="8">
    <source>
        <dbReference type="ARBA" id="ARBA00022723"/>
    </source>
</evidence>
<evidence type="ECO:0000256" key="16">
    <source>
        <dbReference type="PIRSR" id="PIRSR000167-2"/>
    </source>
</evidence>
<dbReference type="GO" id="GO:0051539">
    <property type="term" value="F:4 iron, 4 sulfur cluster binding"/>
    <property type="evidence" value="ECO:0007669"/>
    <property type="project" value="UniProtKB-KW"/>
</dbReference>
<dbReference type="UniPathway" id="UPA00251">
    <property type="reaction ID" value="UER00323"/>
</dbReference>
<evidence type="ECO:0000256" key="12">
    <source>
        <dbReference type="ARBA" id="ARBA00023244"/>
    </source>
</evidence>
<feature type="binding site" evidence="15">
    <location>
        <begin position="118"/>
        <end position="119"/>
    </location>
    <ligand>
        <name>S-adenosyl-L-methionine</name>
        <dbReference type="ChEBI" id="CHEBI:59789"/>
        <label>2</label>
    </ligand>
</feature>
<keyword evidence="7 14" id="KW-0949">S-adenosyl-L-methionine</keyword>
<accession>A0A1I3SGV5</accession>
<dbReference type="AlphaFoldDB" id="A0A1I3SGV5"/>